<name>A0A8S5REW1_9VIRU</name>
<proteinExistence type="predicted"/>
<sequence>MNNIGKSPKQYLFQDKNSIRSSKLQNRKFSEFPSKILEQKLTEIWLYLFWLTTKMCQKTISSKPLGL</sequence>
<accession>A0A8S5REW1</accession>
<organism evidence="1">
    <name type="scientific">virus sp. ctkyY8</name>
    <dbReference type="NCBI Taxonomy" id="2827995"/>
    <lineage>
        <taxon>Viruses</taxon>
    </lineage>
</organism>
<evidence type="ECO:0000313" key="1">
    <source>
        <dbReference type="EMBL" id="DAE29516.1"/>
    </source>
</evidence>
<dbReference type="EMBL" id="BK059095">
    <property type="protein sequence ID" value="DAE29516.1"/>
    <property type="molecule type" value="Genomic_DNA"/>
</dbReference>
<protein>
    <submittedName>
        <fullName evidence="1">Uncharacterized protein</fullName>
    </submittedName>
</protein>
<reference evidence="1" key="1">
    <citation type="journal article" date="2021" name="Proc. Natl. Acad. Sci. U.S.A.">
        <title>A Catalog of Tens of Thousands of Viruses from Human Metagenomes Reveals Hidden Associations with Chronic Diseases.</title>
        <authorList>
            <person name="Tisza M.J."/>
            <person name="Buck C.B."/>
        </authorList>
    </citation>
    <scope>NUCLEOTIDE SEQUENCE</scope>
    <source>
        <strain evidence="1">CtkyY8</strain>
    </source>
</reference>